<feature type="region of interest" description="Disordered" evidence="7">
    <location>
        <begin position="1"/>
        <end position="33"/>
    </location>
</feature>
<keyword evidence="5" id="KW-0804">Transcription</keyword>
<dbReference type="Pfam" id="PF00172">
    <property type="entry name" value="Zn_clus"/>
    <property type="match status" value="1"/>
</dbReference>
<dbReference type="EMBL" id="KZ613944">
    <property type="protein sequence ID" value="PMD41358.1"/>
    <property type="molecule type" value="Genomic_DNA"/>
</dbReference>
<gene>
    <name evidence="10" type="ORF">L207DRAFT_632771</name>
</gene>
<evidence type="ECO:0000313" key="11">
    <source>
        <dbReference type="Proteomes" id="UP000235786"/>
    </source>
</evidence>
<dbReference type="SUPFAM" id="SSF57701">
    <property type="entry name" value="Zn2/Cys6 DNA-binding domain"/>
    <property type="match status" value="1"/>
</dbReference>
<dbReference type="InterPro" id="IPR036864">
    <property type="entry name" value="Zn2-C6_fun-type_DNA-bd_sf"/>
</dbReference>
<dbReference type="GO" id="GO:0000981">
    <property type="term" value="F:DNA-binding transcription factor activity, RNA polymerase II-specific"/>
    <property type="evidence" value="ECO:0007669"/>
    <property type="project" value="InterPro"/>
</dbReference>
<keyword evidence="8" id="KW-0812">Transmembrane</keyword>
<evidence type="ECO:0000259" key="9">
    <source>
        <dbReference type="PROSITE" id="PS50048"/>
    </source>
</evidence>
<dbReference type="AlphaFoldDB" id="A0A2J6RS59"/>
<dbReference type="CDD" id="cd00067">
    <property type="entry name" value="GAL4"/>
    <property type="match status" value="1"/>
</dbReference>
<dbReference type="GO" id="GO:0008270">
    <property type="term" value="F:zinc ion binding"/>
    <property type="evidence" value="ECO:0007669"/>
    <property type="project" value="InterPro"/>
</dbReference>
<proteinExistence type="predicted"/>
<dbReference type="GO" id="GO:0003677">
    <property type="term" value="F:DNA binding"/>
    <property type="evidence" value="ECO:0007669"/>
    <property type="project" value="UniProtKB-KW"/>
</dbReference>
<dbReference type="Pfam" id="PF11951">
    <property type="entry name" value="Fungal_trans_2"/>
    <property type="match status" value="1"/>
</dbReference>
<reference evidence="10 11" key="1">
    <citation type="submission" date="2016-04" db="EMBL/GenBank/DDBJ databases">
        <title>A degradative enzymes factory behind the ericoid mycorrhizal symbiosis.</title>
        <authorList>
            <consortium name="DOE Joint Genome Institute"/>
            <person name="Martino E."/>
            <person name="Morin E."/>
            <person name="Grelet G."/>
            <person name="Kuo A."/>
            <person name="Kohler A."/>
            <person name="Daghino S."/>
            <person name="Barry K."/>
            <person name="Choi C."/>
            <person name="Cichocki N."/>
            <person name="Clum A."/>
            <person name="Copeland A."/>
            <person name="Hainaut M."/>
            <person name="Haridas S."/>
            <person name="Labutti K."/>
            <person name="Lindquist E."/>
            <person name="Lipzen A."/>
            <person name="Khouja H.-R."/>
            <person name="Murat C."/>
            <person name="Ohm R."/>
            <person name="Olson A."/>
            <person name="Spatafora J."/>
            <person name="Veneault-Fourrey C."/>
            <person name="Henrissat B."/>
            <person name="Grigoriev I."/>
            <person name="Martin F."/>
            <person name="Perotto S."/>
        </authorList>
    </citation>
    <scope>NUCLEOTIDE SEQUENCE [LARGE SCALE GENOMIC DNA]</scope>
    <source>
        <strain evidence="10 11">F</strain>
    </source>
</reference>
<evidence type="ECO:0000256" key="5">
    <source>
        <dbReference type="ARBA" id="ARBA00023163"/>
    </source>
</evidence>
<evidence type="ECO:0000256" key="3">
    <source>
        <dbReference type="ARBA" id="ARBA00023015"/>
    </source>
</evidence>
<accession>A0A2J6RS59</accession>
<name>A0A2J6RS59_HYAVF</name>
<keyword evidence="8" id="KW-1133">Transmembrane helix</keyword>
<keyword evidence="4" id="KW-0238">DNA-binding</keyword>
<evidence type="ECO:0000256" key="8">
    <source>
        <dbReference type="SAM" id="Phobius"/>
    </source>
</evidence>
<evidence type="ECO:0000256" key="2">
    <source>
        <dbReference type="ARBA" id="ARBA00022833"/>
    </source>
</evidence>
<dbReference type="PROSITE" id="PS00463">
    <property type="entry name" value="ZN2_CY6_FUNGAL_1"/>
    <property type="match status" value="1"/>
</dbReference>
<keyword evidence="1" id="KW-0479">Metal-binding</keyword>
<feature type="transmembrane region" description="Helical" evidence="8">
    <location>
        <begin position="431"/>
        <end position="450"/>
    </location>
</feature>
<dbReference type="SMART" id="SM00066">
    <property type="entry name" value="GAL4"/>
    <property type="match status" value="1"/>
</dbReference>
<keyword evidence="3" id="KW-0805">Transcription regulation</keyword>
<evidence type="ECO:0000256" key="6">
    <source>
        <dbReference type="ARBA" id="ARBA00023242"/>
    </source>
</evidence>
<evidence type="ECO:0000256" key="1">
    <source>
        <dbReference type="ARBA" id="ARBA00022723"/>
    </source>
</evidence>
<protein>
    <recommendedName>
        <fullName evidence="9">Zn(2)-C6 fungal-type domain-containing protein</fullName>
    </recommendedName>
</protein>
<dbReference type="Proteomes" id="UP000235786">
    <property type="component" value="Unassembled WGS sequence"/>
</dbReference>
<dbReference type="InterPro" id="IPR001138">
    <property type="entry name" value="Zn2Cys6_DnaBD"/>
</dbReference>
<evidence type="ECO:0000313" key="10">
    <source>
        <dbReference type="EMBL" id="PMD41358.1"/>
    </source>
</evidence>
<keyword evidence="8" id="KW-0472">Membrane</keyword>
<feature type="region of interest" description="Disordered" evidence="7">
    <location>
        <begin position="66"/>
        <end position="90"/>
    </location>
</feature>
<keyword evidence="6" id="KW-0539">Nucleus</keyword>
<dbReference type="PANTHER" id="PTHR36206:SF12">
    <property type="entry name" value="ASPERCRYPTIN BIOSYNTHESIS CLUSTER-SPECIFIC TRANSCRIPTION REGULATOR ATNN-RELATED"/>
    <property type="match status" value="1"/>
</dbReference>
<dbReference type="InterPro" id="IPR021858">
    <property type="entry name" value="Fun_TF"/>
</dbReference>
<feature type="domain" description="Zn(2)-C6 fungal-type" evidence="9">
    <location>
        <begin position="40"/>
        <end position="68"/>
    </location>
</feature>
<keyword evidence="2" id="KW-0862">Zinc</keyword>
<dbReference type="PROSITE" id="PS50048">
    <property type="entry name" value="ZN2_CY6_FUNGAL_2"/>
    <property type="match status" value="1"/>
</dbReference>
<organism evidence="10 11">
    <name type="scientific">Hyaloscypha variabilis (strain UAMH 11265 / GT02V1 / F)</name>
    <name type="common">Meliniomyces variabilis</name>
    <dbReference type="NCBI Taxonomy" id="1149755"/>
    <lineage>
        <taxon>Eukaryota</taxon>
        <taxon>Fungi</taxon>
        <taxon>Dikarya</taxon>
        <taxon>Ascomycota</taxon>
        <taxon>Pezizomycotina</taxon>
        <taxon>Leotiomycetes</taxon>
        <taxon>Helotiales</taxon>
        <taxon>Hyaloscyphaceae</taxon>
        <taxon>Hyaloscypha</taxon>
        <taxon>Hyaloscypha variabilis</taxon>
    </lineage>
</organism>
<sequence length="555" mass="63674">MGSLQPATILRDIRSKQTLPQISMPGKYHARTSHHKTRTGCRVCKIRRVKCDETKPACRRCTSTGRKCEGYPASTPSPASRDSQSPPAKTPHLAVAAIHSLSVYHVSSDIPGDSAERRSFYYLRERAVYDISGYFESEFWDRLVLQIGHTEPSVRHALLALSSLCETYESQDLIGAQSRFNVHFALHHYNTAVRLVAEYLSTSQPRLDVILTSCLVFAWLEIMWNDFDTGLRHLKSGLKILDDFRQLKKSPALRSQHVDVSLIYLFSRLKTQATVYRIQASDFIPEGHQEIREAIPNSFSSIEQARNSLHTLSDTAFRFVRQLGNPNILESMTSFDLPPDLLSLGATCRSCLNQFQNWQRSIENSPASIFQSLNPRQTAAMCLLQMYHKTLTIFLETLFTRSQMIYDQYDSSFGRIITLSEQLINRNSQSMSLIIFFDMGVMAPLLYVILKCRNLALRRKALSLLRLAPCREGMWYRQDVIEYAEWKIGIEERGRGKLSEAESLPEEARIWNEHKREVFIDGRQRVVVSFQRRSKDGIEYSEDITDLNIRMGQLI</sequence>
<evidence type="ECO:0000256" key="7">
    <source>
        <dbReference type="SAM" id="MobiDB-lite"/>
    </source>
</evidence>
<dbReference type="PANTHER" id="PTHR36206">
    <property type="entry name" value="ASPERCRYPTIN BIOSYNTHESIS CLUSTER-SPECIFIC TRANSCRIPTION REGULATOR ATNN-RELATED"/>
    <property type="match status" value="1"/>
</dbReference>
<dbReference type="InterPro" id="IPR052360">
    <property type="entry name" value="Transcr_Regulatory_Proteins"/>
</dbReference>
<dbReference type="Gene3D" id="4.10.240.10">
    <property type="entry name" value="Zn(2)-C6 fungal-type DNA-binding domain"/>
    <property type="match status" value="1"/>
</dbReference>
<evidence type="ECO:0000256" key="4">
    <source>
        <dbReference type="ARBA" id="ARBA00023125"/>
    </source>
</evidence>
<feature type="compositionally biased region" description="Polar residues" evidence="7">
    <location>
        <begin position="74"/>
        <end position="87"/>
    </location>
</feature>
<dbReference type="OrthoDB" id="3145928at2759"/>
<keyword evidence="11" id="KW-1185">Reference proteome</keyword>